<evidence type="ECO:0000256" key="7">
    <source>
        <dbReference type="SAM" id="MobiDB-lite"/>
    </source>
</evidence>
<evidence type="ECO:0000256" key="2">
    <source>
        <dbReference type="ARBA" id="ARBA00022553"/>
    </source>
</evidence>
<dbReference type="AlphaFoldDB" id="A0A8J3LUD5"/>
<keyword evidence="2" id="KW-0597">Phosphoprotein</keyword>
<dbReference type="FunFam" id="3.90.640.10:FF:000003">
    <property type="entry name" value="Molecular chaperone DnaK"/>
    <property type="match status" value="1"/>
</dbReference>
<keyword evidence="5" id="KW-0346">Stress response</keyword>
<comment type="similarity">
    <text evidence="1">Belongs to the heat shock protein 70 family.</text>
</comment>
<evidence type="ECO:0000313" key="9">
    <source>
        <dbReference type="Proteomes" id="UP000630097"/>
    </source>
</evidence>
<dbReference type="InterPro" id="IPR029047">
    <property type="entry name" value="HSP70_peptide-bd_sf"/>
</dbReference>
<dbReference type="GO" id="GO:0140662">
    <property type="term" value="F:ATP-dependent protein folding chaperone"/>
    <property type="evidence" value="ECO:0007669"/>
    <property type="project" value="InterPro"/>
</dbReference>
<gene>
    <name evidence="8" type="primary">dnaK_3</name>
    <name evidence="8" type="ORF">Pka01_24400</name>
</gene>
<evidence type="ECO:0000313" key="8">
    <source>
        <dbReference type="EMBL" id="GIG79313.1"/>
    </source>
</evidence>
<dbReference type="PRINTS" id="PR00301">
    <property type="entry name" value="HEATSHOCK70"/>
</dbReference>
<dbReference type="SUPFAM" id="SSF100920">
    <property type="entry name" value="Heat shock protein 70kD (HSP70), peptide-binding domain"/>
    <property type="match status" value="1"/>
</dbReference>
<keyword evidence="9" id="KW-1185">Reference proteome</keyword>
<evidence type="ECO:0000256" key="4">
    <source>
        <dbReference type="ARBA" id="ARBA00022840"/>
    </source>
</evidence>
<dbReference type="FunFam" id="3.30.420.40:FF:000071">
    <property type="entry name" value="Molecular chaperone DnaK"/>
    <property type="match status" value="1"/>
</dbReference>
<dbReference type="Pfam" id="PF00012">
    <property type="entry name" value="HSP70"/>
    <property type="match status" value="2"/>
</dbReference>
<protein>
    <submittedName>
        <fullName evidence="8">Chaperone protein DnaK</fullName>
    </submittedName>
</protein>
<accession>A0A8J3LUD5</accession>
<dbReference type="GO" id="GO:0005524">
    <property type="term" value="F:ATP binding"/>
    <property type="evidence" value="ECO:0007669"/>
    <property type="project" value="UniProtKB-KW"/>
</dbReference>
<feature type="region of interest" description="Disordered" evidence="7">
    <location>
        <begin position="472"/>
        <end position="492"/>
    </location>
</feature>
<dbReference type="Gene3D" id="2.60.34.10">
    <property type="entry name" value="Substrate Binding Domain Of DNAk, Chain A, domain 1"/>
    <property type="match status" value="1"/>
</dbReference>
<evidence type="ECO:0000256" key="5">
    <source>
        <dbReference type="ARBA" id="ARBA00023016"/>
    </source>
</evidence>
<keyword evidence="6" id="KW-0143">Chaperone</keyword>
<name>A0A8J3LUD5_9ACTN</name>
<evidence type="ECO:0000256" key="1">
    <source>
        <dbReference type="ARBA" id="ARBA00007381"/>
    </source>
</evidence>
<dbReference type="SUPFAM" id="SSF53067">
    <property type="entry name" value="Actin-like ATPase domain"/>
    <property type="match status" value="2"/>
</dbReference>
<dbReference type="PROSITE" id="PS00329">
    <property type="entry name" value="HSP70_2"/>
    <property type="match status" value="1"/>
</dbReference>
<dbReference type="InterPro" id="IPR013126">
    <property type="entry name" value="Hsp_70_fam"/>
</dbReference>
<keyword evidence="3" id="KW-0547">Nucleotide-binding</keyword>
<dbReference type="Proteomes" id="UP000630097">
    <property type="component" value="Unassembled WGS sequence"/>
</dbReference>
<dbReference type="Gene3D" id="3.30.420.40">
    <property type="match status" value="2"/>
</dbReference>
<dbReference type="InterPro" id="IPR043129">
    <property type="entry name" value="ATPase_NBD"/>
</dbReference>
<dbReference type="PANTHER" id="PTHR19375">
    <property type="entry name" value="HEAT SHOCK PROTEIN 70KDA"/>
    <property type="match status" value="1"/>
</dbReference>
<dbReference type="InterPro" id="IPR018181">
    <property type="entry name" value="Heat_shock_70_CS"/>
</dbReference>
<dbReference type="EMBL" id="BONV01000008">
    <property type="protein sequence ID" value="GIG79313.1"/>
    <property type="molecule type" value="Genomic_DNA"/>
</dbReference>
<dbReference type="PROSITE" id="PS00297">
    <property type="entry name" value="HSP70_1"/>
    <property type="match status" value="1"/>
</dbReference>
<evidence type="ECO:0000256" key="6">
    <source>
        <dbReference type="ARBA" id="ARBA00023186"/>
    </source>
</evidence>
<proteinExistence type="inferred from homology"/>
<dbReference type="RefSeq" id="WP_203882783.1">
    <property type="nucleotide sequence ID" value="NZ_BAABHH010000010.1"/>
</dbReference>
<dbReference type="Gene3D" id="3.90.640.10">
    <property type="entry name" value="Actin, Chain A, domain 4"/>
    <property type="match status" value="1"/>
</dbReference>
<comment type="caution">
    <text evidence="8">The sequence shown here is derived from an EMBL/GenBank/DDBJ whole genome shotgun (WGS) entry which is preliminary data.</text>
</comment>
<organism evidence="8 9">
    <name type="scientific">Planotetraspora kaengkrachanensis</name>
    <dbReference type="NCBI Taxonomy" id="575193"/>
    <lineage>
        <taxon>Bacteria</taxon>
        <taxon>Bacillati</taxon>
        <taxon>Actinomycetota</taxon>
        <taxon>Actinomycetes</taxon>
        <taxon>Streptosporangiales</taxon>
        <taxon>Streptosporangiaceae</taxon>
        <taxon>Planotetraspora</taxon>
    </lineage>
</organism>
<reference evidence="8 9" key="1">
    <citation type="submission" date="2021-01" db="EMBL/GenBank/DDBJ databases">
        <title>Whole genome shotgun sequence of Planotetraspora kaengkrachanensis NBRC 104272.</title>
        <authorList>
            <person name="Komaki H."/>
            <person name="Tamura T."/>
        </authorList>
    </citation>
    <scope>NUCLEOTIDE SEQUENCE [LARGE SCALE GENOMIC DNA]</scope>
    <source>
        <strain evidence="8 9">NBRC 104272</strain>
    </source>
</reference>
<keyword evidence="4" id="KW-0067">ATP-binding</keyword>
<sequence length="492" mass="52551">MGERIWDRRKTRRVVGIDLGTTESAVAILRGGSPSVVVNAEGARTTPSVVAFTDTGEVLVGGAARRQAVVNPGRTVRSVKRLMGTGRTVEIDGRTFAPQQISAFILRKLKEDAEARLGESVTGAVITVPVCFGEPERRTTREAGEIAGLNVLRIANEPVAAAMAHRLNRLGAGKEQTVLVFDLGGGTYDVSLLDVGPRGVHVRAASGDARLGGDDWDRRLVDELLKRYRVLHDVDMSGDEQALRRLAEAAERARIELSDRSQTSVHTAYRRTRQGFPSFLDQTLTRGEFELITADLLDRCRAPFHQVVKQAGVRMSDVAHVVLAGGATRMPAFSALVRELTGREPIAAGPDEAVVLGAALLAGAPADEPAERVPANRLTSSIGIETRGGTLTPVIERGTVLPASRAEIFTTAEDAQESIKIAVFQGNDGRVASATELGRYEVTGIVAAPRGRPQIEITFAVDAGGLFSVSARDLGTGRPQPMTRLDGPAGRR</sequence>
<evidence type="ECO:0000256" key="3">
    <source>
        <dbReference type="ARBA" id="ARBA00022741"/>
    </source>
</evidence>